<organism evidence="4">
    <name type="scientific">Anisakis simplex</name>
    <name type="common">Herring worm</name>
    <dbReference type="NCBI Taxonomy" id="6269"/>
    <lineage>
        <taxon>Eukaryota</taxon>
        <taxon>Metazoa</taxon>
        <taxon>Ecdysozoa</taxon>
        <taxon>Nematoda</taxon>
        <taxon>Chromadorea</taxon>
        <taxon>Rhabditida</taxon>
        <taxon>Spirurina</taxon>
        <taxon>Ascaridomorpha</taxon>
        <taxon>Ascaridoidea</taxon>
        <taxon>Anisakidae</taxon>
        <taxon>Anisakis</taxon>
        <taxon>Anisakis simplex complex</taxon>
    </lineage>
</organism>
<gene>
    <name evidence="2" type="ORF">ASIM_LOCUS6714</name>
</gene>
<evidence type="ECO:0000313" key="4">
    <source>
        <dbReference type="WBParaSite" id="ASIM_0000694401-mRNA-1"/>
    </source>
</evidence>
<dbReference type="Proteomes" id="UP000267096">
    <property type="component" value="Unassembled WGS sequence"/>
</dbReference>
<name>A0A0M3JH34_ANISI</name>
<reference evidence="4" key="1">
    <citation type="submission" date="2017-02" db="UniProtKB">
        <authorList>
            <consortium name="WormBaseParasite"/>
        </authorList>
    </citation>
    <scope>IDENTIFICATION</scope>
</reference>
<proteinExistence type="predicted"/>
<feature type="region of interest" description="Disordered" evidence="1">
    <location>
        <begin position="1"/>
        <end position="47"/>
    </location>
</feature>
<keyword evidence="3" id="KW-1185">Reference proteome</keyword>
<protein>
    <submittedName>
        <fullName evidence="2 4">Uncharacterized protein</fullName>
    </submittedName>
</protein>
<accession>A0A0M3JH34</accession>
<reference evidence="2 3" key="2">
    <citation type="submission" date="2018-11" db="EMBL/GenBank/DDBJ databases">
        <authorList>
            <consortium name="Pathogen Informatics"/>
        </authorList>
    </citation>
    <scope>NUCLEOTIDE SEQUENCE [LARGE SCALE GENOMIC DNA]</scope>
</reference>
<dbReference type="EMBL" id="UYRR01015016">
    <property type="protein sequence ID" value="VDK27619.1"/>
    <property type="molecule type" value="Genomic_DNA"/>
</dbReference>
<dbReference type="AlphaFoldDB" id="A0A0M3JH34"/>
<sequence length="127" mass="14653">MDESDGVSAIRQRRGVADEKHKDADRSRSRSRQRVPEPRATSEESDADAMVEGERCVFLLNNSLKAFHTEYPIFRCISLSDSIDSLPLVLCPQSVRIDENFDGRFREFDCFIHKFMNLSLNSYAQYN</sequence>
<evidence type="ECO:0000256" key="1">
    <source>
        <dbReference type="SAM" id="MobiDB-lite"/>
    </source>
</evidence>
<feature type="compositionally biased region" description="Basic and acidic residues" evidence="1">
    <location>
        <begin position="15"/>
        <end position="42"/>
    </location>
</feature>
<evidence type="ECO:0000313" key="2">
    <source>
        <dbReference type="EMBL" id="VDK27619.1"/>
    </source>
</evidence>
<dbReference type="WBParaSite" id="ASIM_0000694401-mRNA-1">
    <property type="protein sequence ID" value="ASIM_0000694401-mRNA-1"/>
    <property type="gene ID" value="ASIM_0000694401"/>
</dbReference>
<evidence type="ECO:0000313" key="3">
    <source>
        <dbReference type="Proteomes" id="UP000267096"/>
    </source>
</evidence>